<dbReference type="AlphaFoldDB" id="A0ABD0NK72"/>
<protein>
    <recommendedName>
        <fullName evidence="2">ribonuclease H</fullName>
        <ecNumber evidence="2">3.1.26.4</ecNumber>
    </recommendedName>
</protein>
<keyword evidence="10" id="KW-0511">Multifunctional enzyme</keyword>
<dbReference type="InterPro" id="IPR036875">
    <property type="entry name" value="Znf_CCHC_sf"/>
</dbReference>
<keyword evidence="4" id="KW-0808">Transferase</keyword>
<dbReference type="GO" id="GO:0008270">
    <property type="term" value="F:zinc ion binding"/>
    <property type="evidence" value="ECO:0007669"/>
    <property type="project" value="UniProtKB-KW"/>
</dbReference>
<organism evidence="15 16">
    <name type="scientific">Cirrhinus mrigala</name>
    <name type="common">Mrigala</name>
    <dbReference type="NCBI Taxonomy" id="683832"/>
    <lineage>
        <taxon>Eukaryota</taxon>
        <taxon>Metazoa</taxon>
        <taxon>Chordata</taxon>
        <taxon>Craniata</taxon>
        <taxon>Vertebrata</taxon>
        <taxon>Euteleostomi</taxon>
        <taxon>Actinopterygii</taxon>
        <taxon>Neopterygii</taxon>
        <taxon>Teleostei</taxon>
        <taxon>Ostariophysi</taxon>
        <taxon>Cypriniformes</taxon>
        <taxon>Cyprinidae</taxon>
        <taxon>Labeoninae</taxon>
        <taxon>Labeonini</taxon>
        <taxon>Cirrhinus</taxon>
    </lineage>
</organism>
<evidence type="ECO:0000256" key="5">
    <source>
        <dbReference type="ARBA" id="ARBA00022695"/>
    </source>
</evidence>
<dbReference type="Pfam" id="PF00078">
    <property type="entry name" value="RVT_1"/>
    <property type="match status" value="1"/>
</dbReference>
<gene>
    <name evidence="15" type="ORF">M9458_045500</name>
</gene>
<keyword evidence="7" id="KW-0064">Aspartyl protease</keyword>
<feature type="compositionally biased region" description="Polar residues" evidence="13">
    <location>
        <begin position="25"/>
        <end position="39"/>
    </location>
</feature>
<feature type="domain" description="CCHC-type" evidence="14">
    <location>
        <begin position="340"/>
        <end position="353"/>
    </location>
</feature>
<dbReference type="Gene3D" id="3.10.20.370">
    <property type="match status" value="1"/>
</dbReference>
<evidence type="ECO:0000256" key="3">
    <source>
        <dbReference type="ARBA" id="ARBA00022670"/>
    </source>
</evidence>
<dbReference type="GO" id="GO:0004190">
    <property type="term" value="F:aspartic-type endopeptidase activity"/>
    <property type="evidence" value="ECO:0007669"/>
    <property type="project" value="UniProtKB-KW"/>
</dbReference>
<evidence type="ECO:0000256" key="12">
    <source>
        <dbReference type="SAM" id="Coils"/>
    </source>
</evidence>
<dbReference type="FunFam" id="3.30.70.270:FF:000020">
    <property type="entry name" value="Transposon Tf2-6 polyprotein-like Protein"/>
    <property type="match status" value="1"/>
</dbReference>
<evidence type="ECO:0000256" key="7">
    <source>
        <dbReference type="ARBA" id="ARBA00022750"/>
    </source>
</evidence>
<feature type="non-terminal residue" evidence="15">
    <location>
        <position position="1"/>
    </location>
</feature>
<dbReference type="Gene3D" id="3.30.70.270">
    <property type="match status" value="3"/>
</dbReference>
<dbReference type="SUPFAM" id="SSF57756">
    <property type="entry name" value="Retrovirus zinc finger-like domains"/>
    <property type="match status" value="1"/>
</dbReference>
<dbReference type="SUPFAM" id="SSF50630">
    <property type="entry name" value="Acid proteases"/>
    <property type="match status" value="1"/>
</dbReference>
<dbReference type="Pfam" id="PF17919">
    <property type="entry name" value="RT_RNaseH_2"/>
    <property type="match status" value="1"/>
</dbReference>
<dbReference type="CDD" id="cd09274">
    <property type="entry name" value="RNase_HI_RT_Ty3"/>
    <property type="match status" value="1"/>
</dbReference>
<comment type="similarity">
    <text evidence="1">Belongs to the beta type-B retroviral polymerase family. HERV class-II K(HML-2) pol subfamily.</text>
</comment>
<evidence type="ECO:0000313" key="15">
    <source>
        <dbReference type="EMBL" id="KAL0161775.1"/>
    </source>
</evidence>
<dbReference type="GO" id="GO:0016779">
    <property type="term" value="F:nucleotidyltransferase activity"/>
    <property type="evidence" value="ECO:0007669"/>
    <property type="project" value="UniProtKB-KW"/>
</dbReference>
<keyword evidence="3" id="KW-0645">Protease</keyword>
<dbReference type="Proteomes" id="UP001529510">
    <property type="component" value="Unassembled WGS sequence"/>
</dbReference>
<dbReference type="InterPro" id="IPR050951">
    <property type="entry name" value="Retrovirus_Pol_polyprotein"/>
</dbReference>
<dbReference type="InterPro" id="IPR021109">
    <property type="entry name" value="Peptidase_aspartic_dom_sf"/>
</dbReference>
<evidence type="ECO:0000259" key="14">
    <source>
        <dbReference type="PROSITE" id="PS50158"/>
    </source>
</evidence>
<keyword evidence="8" id="KW-0378">Hydrolase</keyword>
<evidence type="ECO:0000313" key="16">
    <source>
        <dbReference type="Proteomes" id="UP001529510"/>
    </source>
</evidence>
<evidence type="ECO:0000256" key="6">
    <source>
        <dbReference type="ARBA" id="ARBA00022722"/>
    </source>
</evidence>
<keyword evidence="11" id="KW-0479">Metal-binding</keyword>
<dbReference type="InterPro" id="IPR000477">
    <property type="entry name" value="RT_dom"/>
</dbReference>
<evidence type="ECO:0000256" key="10">
    <source>
        <dbReference type="ARBA" id="ARBA00023268"/>
    </source>
</evidence>
<dbReference type="InterPro" id="IPR043502">
    <property type="entry name" value="DNA/RNA_pol_sf"/>
</dbReference>
<feature type="compositionally biased region" description="Polar residues" evidence="13">
    <location>
        <begin position="359"/>
        <end position="375"/>
    </location>
</feature>
<dbReference type="CDD" id="cd01647">
    <property type="entry name" value="RT_LTR"/>
    <property type="match status" value="1"/>
</dbReference>
<evidence type="ECO:0000256" key="13">
    <source>
        <dbReference type="SAM" id="MobiDB-lite"/>
    </source>
</evidence>
<comment type="caution">
    <text evidence="15">The sequence shown here is derived from an EMBL/GenBank/DDBJ whole genome shotgun (WGS) entry which is preliminary data.</text>
</comment>
<dbReference type="GO" id="GO:0004523">
    <property type="term" value="F:RNA-DNA hybrid ribonuclease activity"/>
    <property type="evidence" value="ECO:0007669"/>
    <property type="project" value="UniProtKB-EC"/>
</dbReference>
<keyword evidence="6" id="KW-0540">Nuclease</keyword>
<dbReference type="PANTHER" id="PTHR37984">
    <property type="entry name" value="PROTEIN CBG26694"/>
    <property type="match status" value="1"/>
</dbReference>
<dbReference type="EC" id="3.1.26.4" evidence="2"/>
<name>A0ABD0NK72_CIRMR</name>
<dbReference type="InterPro" id="IPR043128">
    <property type="entry name" value="Rev_trsase/Diguanyl_cyclase"/>
</dbReference>
<keyword evidence="8" id="KW-0255">Endonuclease</keyword>
<dbReference type="PROSITE" id="PS50158">
    <property type="entry name" value="ZF_CCHC"/>
    <property type="match status" value="1"/>
</dbReference>
<feature type="region of interest" description="Disordered" evidence="13">
    <location>
        <begin position="357"/>
        <end position="396"/>
    </location>
</feature>
<keyword evidence="5" id="KW-0548">Nucleotidyltransferase</keyword>
<dbReference type="EMBL" id="JAMKFB020000022">
    <property type="protein sequence ID" value="KAL0161775.1"/>
    <property type="molecule type" value="Genomic_DNA"/>
</dbReference>
<keyword evidence="11" id="KW-0862">Zinc</keyword>
<feature type="region of interest" description="Disordered" evidence="13">
    <location>
        <begin position="307"/>
        <end position="337"/>
    </location>
</feature>
<dbReference type="InterPro" id="IPR041577">
    <property type="entry name" value="RT_RNaseH_2"/>
</dbReference>
<sequence>ATHSLETGTRPRNTERGSQPFPHTYNEQRSSIPHYQSQPFAEGPKPKLAVFDGSGDWEPFLVPFERQARKYGWSGDYRVDCLYDYLRGSAIKYVCSLPEHIREDYTLLKEQLTQRYGQRDPSTTIRRKLGELRQLKESAAEFAEEVQRLVTLAYPGIELDLQDQLATDFFLKGLCNQKVAYEVMNKDPHSLVEAQRLVEAHEPNYRATVGRDIDVKSRARRISWADDEELSIDTPAVSRRVQSPSYATADQVAALSQKTAFLTEQVEKISKSYVSADQFNLLMQKMEQLQTKLDILTARELRKLEEVNQERRRGLSPTQDGTPRTKTYSPSPDRTGASLCYPCGEEGHFRRECVRLSTPPLNSSQTSKDQNNRTASKGLEHWKSQSPTPQVGRAKSRGPSLLMDVTVNCIPTQTVVDTGAEATVISETLYQQFPLNKQTATIQTCLHNAELGKDMNAKGGLKVTFQISTWCTEWEVFVAPIRDPTDTMLPPESECQVWGEVDNPKPGVCAVLEPHLITETVASGSVVTTMEHRVIVRLCNLSSNKTTLPKGACLGLLVETYPDEGLVEQRENNCGSLQEQSDDTYHSDLRRLTTATDLPEHLQALYAASSGALSEAQQQRLIELLISYRFLFAVSDLDLALLTAVTHRINIGAAGPIRQPVRRTILGFQEEEEMHLNAMLEAGVVTPSASEWASPVVLVRKKDGGVRWCVDYRRLNSVTAKDAYPLPKIEECLNVLGGACVFSTLDLQSGYWQIAVDEMDRAKTAFITHYVGDIIILGRGVDESLDRLEVVFQRLISYGLKLKPTKCHLLKEEVLFLGHVVSGEGIRPNSSWISDVEAWNPTLRVHELKAFLGLCNYYRKLVPAFSELTSPLNELLRKEATFLWTEEHQNAFTQLKEKLTSAPVLGYPLVEGKYILDTDASNHSIGAVLAQLQWGEERVITYASTHLTPAQRRYCVTRRELLAVIFYTRQFRHYLLGKKFLLRTDHNSLT</sequence>
<dbReference type="FunFam" id="3.30.70.270:FF:000003">
    <property type="entry name" value="Transposon Ty3-G Gag-Pol polyprotein"/>
    <property type="match status" value="1"/>
</dbReference>
<feature type="region of interest" description="Disordered" evidence="13">
    <location>
        <begin position="1"/>
        <end position="45"/>
    </location>
</feature>
<dbReference type="Gene3D" id="2.40.70.10">
    <property type="entry name" value="Acid Proteases"/>
    <property type="match status" value="1"/>
</dbReference>
<evidence type="ECO:0000256" key="4">
    <source>
        <dbReference type="ARBA" id="ARBA00022679"/>
    </source>
</evidence>
<proteinExistence type="inferred from homology"/>
<evidence type="ECO:0000256" key="2">
    <source>
        <dbReference type="ARBA" id="ARBA00012180"/>
    </source>
</evidence>
<evidence type="ECO:0000256" key="8">
    <source>
        <dbReference type="ARBA" id="ARBA00022759"/>
    </source>
</evidence>
<dbReference type="InterPro" id="IPR001878">
    <property type="entry name" value="Znf_CCHC"/>
</dbReference>
<evidence type="ECO:0000256" key="9">
    <source>
        <dbReference type="ARBA" id="ARBA00023125"/>
    </source>
</evidence>
<keyword evidence="9" id="KW-0238">DNA-binding</keyword>
<dbReference type="GO" id="GO:0003677">
    <property type="term" value="F:DNA binding"/>
    <property type="evidence" value="ECO:0007669"/>
    <property type="project" value="UniProtKB-KW"/>
</dbReference>
<keyword evidence="12" id="KW-0175">Coiled coil</keyword>
<dbReference type="CDD" id="cd00303">
    <property type="entry name" value="retropepsin_like"/>
    <property type="match status" value="1"/>
</dbReference>
<reference evidence="15 16" key="1">
    <citation type="submission" date="2024-05" db="EMBL/GenBank/DDBJ databases">
        <title>Genome sequencing and assembly of Indian major carp, Cirrhinus mrigala (Hamilton, 1822).</title>
        <authorList>
            <person name="Mohindra V."/>
            <person name="Chowdhury L.M."/>
            <person name="Lal K."/>
            <person name="Jena J.K."/>
        </authorList>
    </citation>
    <scope>NUCLEOTIDE SEQUENCE [LARGE SCALE GENOMIC DNA]</scope>
    <source>
        <strain evidence="15">CM1030</strain>
        <tissue evidence="15">Blood</tissue>
    </source>
</reference>
<dbReference type="GO" id="GO:0006508">
    <property type="term" value="P:proteolysis"/>
    <property type="evidence" value="ECO:0007669"/>
    <property type="project" value="UniProtKB-KW"/>
</dbReference>
<dbReference type="PANTHER" id="PTHR37984:SF5">
    <property type="entry name" value="PROTEIN NYNRIN-LIKE"/>
    <property type="match status" value="1"/>
</dbReference>
<dbReference type="FunFam" id="3.10.20.370:FF:000001">
    <property type="entry name" value="Retrovirus-related Pol polyprotein from transposon 17.6-like protein"/>
    <property type="match status" value="1"/>
</dbReference>
<dbReference type="Gene3D" id="3.10.10.10">
    <property type="entry name" value="HIV Type 1 Reverse Transcriptase, subunit A, domain 1"/>
    <property type="match status" value="1"/>
</dbReference>
<accession>A0ABD0NK72</accession>
<feature type="coiled-coil region" evidence="12">
    <location>
        <begin position="125"/>
        <end position="152"/>
    </location>
</feature>
<evidence type="ECO:0000256" key="1">
    <source>
        <dbReference type="ARBA" id="ARBA00010879"/>
    </source>
</evidence>
<dbReference type="SUPFAM" id="SSF56672">
    <property type="entry name" value="DNA/RNA polymerases"/>
    <property type="match status" value="1"/>
</dbReference>
<evidence type="ECO:0000256" key="11">
    <source>
        <dbReference type="PROSITE-ProRule" id="PRU00047"/>
    </source>
</evidence>
<feature type="compositionally biased region" description="Polar residues" evidence="13">
    <location>
        <begin position="1"/>
        <end position="11"/>
    </location>
</feature>
<keyword evidence="11" id="KW-0863">Zinc-finger</keyword>
<keyword evidence="16" id="KW-1185">Reference proteome</keyword>
<feature type="compositionally biased region" description="Polar residues" evidence="13">
    <location>
        <begin position="316"/>
        <end position="332"/>
    </location>
</feature>